<feature type="transmembrane region" description="Helical" evidence="1">
    <location>
        <begin position="35"/>
        <end position="67"/>
    </location>
</feature>
<evidence type="ECO:0000313" key="3">
    <source>
        <dbReference type="Proteomes" id="UP001519344"/>
    </source>
</evidence>
<comment type="caution">
    <text evidence="2">The sequence shown here is derived from an EMBL/GenBank/DDBJ whole genome shotgun (WGS) entry which is preliminary data.</text>
</comment>
<sequence length="101" mass="11422">MLEGTFLLFFIVLSYFERQGFFIKGLFQKMASNSLCFFVFLLSLLLCIGLILTRFILSLYFIIGIILLLLQQTTAADSVPAAVMLVIELSFLISLMPTQQV</sequence>
<reference evidence="2 3" key="1">
    <citation type="submission" date="2021-03" db="EMBL/GenBank/DDBJ databases">
        <title>Genomic Encyclopedia of Type Strains, Phase IV (KMG-IV): sequencing the most valuable type-strain genomes for metagenomic binning, comparative biology and taxonomic classification.</title>
        <authorList>
            <person name="Goeker M."/>
        </authorList>
    </citation>
    <scope>NUCLEOTIDE SEQUENCE [LARGE SCALE GENOMIC DNA]</scope>
    <source>
        <strain evidence="2 3">DSM 24950</strain>
    </source>
</reference>
<keyword evidence="1" id="KW-0812">Transmembrane</keyword>
<name>A0ABS4I9K7_9BACL</name>
<keyword evidence="1" id="KW-1133">Transmembrane helix</keyword>
<proteinExistence type="predicted"/>
<evidence type="ECO:0000256" key="1">
    <source>
        <dbReference type="SAM" id="Phobius"/>
    </source>
</evidence>
<organism evidence="2 3">
    <name type="scientific">Paenibacillus aceris</name>
    <dbReference type="NCBI Taxonomy" id="869555"/>
    <lineage>
        <taxon>Bacteria</taxon>
        <taxon>Bacillati</taxon>
        <taxon>Bacillota</taxon>
        <taxon>Bacilli</taxon>
        <taxon>Bacillales</taxon>
        <taxon>Paenibacillaceae</taxon>
        <taxon>Paenibacillus</taxon>
    </lineage>
</organism>
<dbReference type="EMBL" id="JAGGKV010000036">
    <property type="protein sequence ID" value="MBP1967545.1"/>
    <property type="molecule type" value="Genomic_DNA"/>
</dbReference>
<evidence type="ECO:0000313" key="2">
    <source>
        <dbReference type="EMBL" id="MBP1967545.1"/>
    </source>
</evidence>
<protein>
    <submittedName>
        <fullName evidence="2">Uncharacterized protein</fullName>
    </submittedName>
</protein>
<accession>A0ABS4I9K7</accession>
<gene>
    <name evidence="2" type="ORF">J2Z65_006817</name>
</gene>
<dbReference type="Proteomes" id="UP001519344">
    <property type="component" value="Unassembled WGS sequence"/>
</dbReference>
<keyword evidence="1" id="KW-0472">Membrane</keyword>
<keyword evidence="3" id="KW-1185">Reference proteome</keyword>